<keyword evidence="4" id="KW-0067">ATP-binding</keyword>
<dbReference type="PANTHER" id="PTHR45766">
    <property type="entry name" value="DNA ANNEALING HELICASE AND ENDONUCLEASE ZRANB3 FAMILY MEMBER"/>
    <property type="match status" value="1"/>
</dbReference>
<dbReference type="InterPro" id="IPR003615">
    <property type="entry name" value="HNH_nuc"/>
</dbReference>
<feature type="region of interest" description="Disordered" evidence="5">
    <location>
        <begin position="1"/>
        <end position="20"/>
    </location>
</feature>
<reference evidence="7 8" key="1">
    <citation type="submission" date="2018-12" db="EMBL/GenBank/DDBJ databases">
        <title>Rubrispira sanarue gen. nov., sp., nov., a member of the order Silvanigrellales, isolated from a brackish lake in Hamamatsu Japan.</title>
        <authorList>
            <person name="Maejima Y."/>
            <person name="Iino T."/>
            <person name="Muraguchi Y."/>
            <person name="Fukuda K."/>
            <person name="Nojiri H."/>
            <person name="Ohkuma M."/>
            <person name="Moriuchi R."/>
            <person name="Dohra H."/>
            <person name="Kimbara K."/>
            <person name="Shintani M."/>
        </authorList>
    </citation>
    <scope>NUCLEOTIDE SEQUENCE [LARGE SCALE GENOMIC DNA]</scope>
    <source>
        <strain evidence="7 8">RF1110005</strain>
        <plasmid evidence="7 8">79K</plasmid>
    </source>
</reference>
<keyword evidence="3" id="KW-0347">Helicase</keyword>
<evidence type="ECO:0000256" key="3">
    <source>
        <dbReference type="ARBA" id="ARBA00022806"/>
    </source>
</evidence>
<keyword evidence="1" id="KW-0547">Nucleotide-binding</keyword>
<dbReference type="GO" id="GO:0005524">
    <property type="term" value="F:ATP binding"/>
    <property type="evidence" value="ECO:0007669"/>
    <property type="project" value="UniProtKB-KW"/>
</dbReference>
<dbReference type="CDD" id="cd00085">
    <property type="entry name" value="HNHc"/>
    <property type="match status" value="1"/>
</dbReference>
<keyword evidence="2" id="KW-0378">Hydrolase</keyword>
<dbReference type="GO" id="GO:0004520">
    <property type="term" value="F:DNA endonuclease activity"/>
    <property type="evidence" value="ECO:0007669"/>
    <property type="project" value="TreeGrafter"/>
</dbReference>
<dbReference type="Gene3D" id="1.10.30.50">
    <property type="match status" value="1"/>
</dbReference>
<dbReference type="SMART" id="SM00507">
    <property type="entry name" value="HNHc"/>
    <property type="match status" value="1"/>
</dbReference>
<keyword evidence="7" id="KW-0614">Plasmid</keyword>
<dbReference type="EMBL" id="AP019369">
    <property type="protein sequence ID" value="BBH54665.1"/>
    <property type="molecule type" value="Genomic_DNA"/>
</dbReference>
<feature type="compositionally biased region" description="Basic and acidic residues" evidence="5">
    <location>
        <begin position="1"/>
        <end position="19"/>
    </location>
</feature>
<protein>
    <recommendedName>
        <fullName evidence="6">HNH nuclease domain-containing protein</fullName>
    </recommendedName>
</protein>
<dbReference type="AlphaFoldDB" id="A0A4P2VY98"/>
<dbReference type="Proteomes" id="UP000291236">
    <property type="component" value="Plasmid 79K"/>
</dbReference>
<evidence type="ECO:0000259" key="6">
    <source>
        <dbReference type="SMART" id="SM00507"/>
    </source>
</evidence>
<evidence type="ECO:0000313" key="7">
    <source>
        <dbReference type="EMBL" id="BBH54665.1"/>
    </source>
</evidence>
<dbReference type="GO" id="GO:0031297">
    <property type="term" value="P:replication fork processing"/>
    <property type="evidence" value="ECO:0007669"/>
    <property type="project" value="TreeGrafter"/>
</dbReference>
<accession>A0A4P2VY98</accession>
<name>A0A4P2VY98_FLUSA</name>
<evidence type="ECO:0000256" key="1">
    <source>
        <dbReference type="ARBA" id="ARBA00022741"/>
    </source>
</evidence>
<evidence type="ECO:0000256" key="4">
    <source>
        <dbReference type="ARBA" id="ARBA00022840"/>
    </source>
</evidence>
<dbReference type="KEGG" id="sbf:JCM31447_31390"/>
<dbReference type="PANTHER" id="PTHR45766:SF3">
    <property type="entry name" value="DNA ANNEALING HELICASE AND ENDONUCLEASE ZRANB3"/>
    <property type="match status" value="1"/>
</dbReference>
<dbReference type="GO" id="GO:0006281">
    <property type="term" value="P:DNA repair"/>
    <property type="evidence" value="ECO:0007669"/>
    <property type="project" value="TreeGrafter"/>
</dbReference>
<gene>
    <name evidence="7" type="ORF">JCM31447_31390</name>
</gene>
<feature type="domain" description="HNH nuclease" evidence="6">
    <location>
        <begin position="101"/>
        <end position="157"/>
    </location>
</feature>
<evidence type="ECO:0000313" key="8">
    <source>
        <dbReference type="Proteomes" id="UP000291236"/>
    </source>
</evidence>
<evidence type="ECO:0000256" key="2">
    <source>
        <dbReference type="ARBA" id="ARBA00022801"/>
    </source>
</evidence>
<sequence>MNMKYKSSEQNRNMREPLRGKKSFRGKKLLECRWCHSEITGLRRSFCSDACVHEHKLRSDVSYMRAAVFERDHGICAMCKRDCEQLKNEALKILQTHGEENLKKFLKQYGYPNRRIKLFLTRNGAALWDADHITPVSWGGGGCSLNEMRTLCVPCHDLITHDQRRMTALGISAKQNTLWNDDELYLDINKNDK</sequence>
<organism evidence="7 8">
    <name type="scientific">Fluviispira sanaruensis</name>
    <dbReference type="NCBI Taxonomy" id="2493639"/>
    <lineage>
        <taxon>Bacteria</taxon>
        <taxon>Pseudomonadati</taxon>
        <taxon>Bdellovibrionota</taxon>
        <taxon>Oligoflexia</taxon>
        <taxon>Silvanigrellales</taxon>
        <taxon>Silvanigrellaceae</taxon>
        <taxon>Fluviispira</taxon>
    </lineage>
</organism>
<evidence type="ECO:0000256" key="5">
    <source>
        <dbReference type="SAM" id="MobiDB-lite"/>
    </source>
</evidence>
<keyword evidence="8" id="KW-1185">Reference proteome</keyword>
<proteinExistence type="predicted"/>
<dbReference type="GO" id="GO:0016787">
    <property type="term" value="F:hydrolase activity"/>
    <property type="evidence" value="ECO:0007669"/>
    <property type="project" value="UniProtKB-KW"/>
</dbReference>
<dbReference type="GO" id="GO:0004386">
    <property type="term" value="F:helicase activity"/>
    <property type="evidence" value="ECO:0007669"/>
    <property type="project" value="UniProtKB-KW"/>
</dbReference>
<geneLocation type="plasmid" evidence="7 8">
    <name>79K</name>
</geneLocation>